<evidence type="ECO:0000256" key="6">
    <source>
        <dbReference type="RuleBase" id="RU000477"/>
    </source>
</evidence>
<keyword evidence="6" id="KW-0813">Transport</keyword>
<dbReference type="GeneID" id="25987407"/>
<evidence type="ECO:0000256" key="1">
    <source>
        <dbReference type="ARBA" id="ARBA00004141"/>
    </source>
</evidence>
<keyword evidence="5 7" id="KW-0472">Membrane</keyword>
<sequence>MLTGSFFIAVMFGASLGTNVWCFFRISGRLFNPAVTTAFVIVGAITPVRGVLLFITQLLGGLAGAALADVLTPGPLLAETTLGGGASVSRGFFIEFFMTFMLVTSILLLAGFKNRATFIAPLGIGLSFFICEMFSVNYTGGSLNPARSLGPAATNHNFPSYHWIYWIAPLCGAALAAVFFLILKYLKYETNLGPDCDDDGFTYGYQLDMRDRMERVENHLANLSTHYVPAGRQTEGSKVIA</sequence>
<dbReference type="HOGENOM" id="CLU_020019_1_4_1"/>
<dbReference type="InterPro" id="IPR000425">
    <property type="entry name" value="MIP"/>
</dbReference>
<dbReference type="AlphaFoldDB" id="J4U9F9"/>
<evidence type="ECO:0000256" key="7">
    <source>
        <dbReference type="SAM" id="Phobius"/>
    </source>
</evidence>
<accession>J4U9F9</accession>
<evidence type="ECO:0000256" key="5">
    <source>
        <dbReference type="ARBA" id="ARBA00023136"/>
    </source>
</evidence>
<dbReference type="PRINTS" id="PR00783">
    <property type="entry name" value="MINTRINSICP"/>
</dbReference>
<dbReference type="EMBL" id="ALBS01000258">
    <property type="protein sequence ID" value="EJT47265.1"/>
    <property type="molecule type" value="Genomic_DNA"/>
</dbReference>
<evidence type="ECO:0000256" key="4">
    <source>
        <dbReference type="ARBA" id="ARBA00022989"/>
    </source>
</evidence>
<evidence type="ECO:0000313" key="9">
    <source>
        <dbReference type="Proteomes" id="UP000002748"/>
    </source>
</evidence>
<gene>
    <name evidence="8" type="ORF">A1Q1_03894</name>
</gene>
<dbReference type="SUPFAM" id="SSF81338">
    <property type="entry name" value="Aquaporin-like"/>
    <property type="match status" value="1"/>
</dbReference>
<feature type="transmembrane region" description="Helical" evidence="7">
    <location>
        <begin position="38"/>
        <end position="68"/>
    </location>
</feature>
<keyword evidence="4 7" id="KW-1133">Transmembrane helix</keyword>
<organism evidence="8 9">
    <name type="scientific">Trichosporon asahii var. asahii (strain ATCC 90039 / CBS 2479 / JCM 2466 / KCTC 7840 / NBRC 103889/ NCYC 2677 / UAMH 7654)</name>
    <name type="common">Yeast</name>
    <dbReference type="NCBI Taxonomy" id="1186058"/>
    <lineage>
        <taxon>Eukaryota</taxon>
        <taxon>Fungi</taxon>
        <taxon>Dikarya</taxon>
        <taxon>Basidiomycota</taxon>
        <taxon>Agaricomycotina</taxon>
        <taxon>Tremellomycetes</taxon>
        <taxon>Trichosporonales</taxon>
        <taxon>Trichosporonaceae</taxon>
        <taxon>Trichosporon</taxon>
    </lineage>
</organism>
<dbReference type="KEGG" id="tasa:A1Q1_03894"/>
<dbReference type="OrthoDB" id="3222at2759"/>
<keyword evidence="3 6" id="KW-0812">Transmembrane</keyword>
<dbReference type="GO" id="GO:0005886">
    <property type="term" value="C:plasma membrane"/>
    <property type="evidence" value="ECO:0007669"/>
    <property type="project" value="TreeGrafter"/>
</dbReference>
<evidence type="ECO:0000313" key="8">
    <source>
        <dbReference type="EMBL" id="EJT47265.1"/>
    </source>
</evidence>
<evidence type="ECO:0000256" key="3">
    <source>
        <dbReference type="ARBA" id="ARBA00022692"/>
    </source>
</evidence>
<dbReference type="Pfam" id="PF00230">
    <property type="entry name" value="MIP"/>
    <property type="match status" value="1"/>
</dbReference>
<dbReference type="RefSeq" id="XP_014177794.1">
    <property type="nucleotide sequence ID" value="XM_014322319.1"/>
</dbReference>
<feature type="transmembrane region" description="Helical" evidence="7">
    <location>
        <begin position="6"/>
        <end position="26"/>
    </location>
</feature>
<dbReference type="InterPro" id="IPR034294">
    <property type="entry name" value="Aquaporin_transptr"/>
</dbReference>
<evidence type="ECO:0000256" key="2">
    <source>
        <dbReference type="ARBA" id="ARBA00006175"/>
    </source>
</evidence>
<name>J4U9F9_TRIAS</name>
<comment type="similarity">
    <text evidence="2 6">Belongs to the MIP/aquaporin (TC 1.A.8) family.</text>
</comment>
<dbReference type="VEuPathDB" id="FungiDB:A1Q1_03894"/>
<feature type="transmembrane region" description="Helical" evidence="7">
    <location>
        <begin position="122"/>
        <end position="143"/>
    </location>
</feature>
<feature type="transmembrane region" description="Helical" evidence="7">
    <location>
        <begin position="88"/>
        <end position="110"/>
    </location>
</feature>
<comment type="caution">
    <text evidence="8">The sequence shown here is derived from an EMBL/GenBank/DDBJ whole genome shotgun (WGS) entry which is preliminary data.</text>
</comment>
<reference evidence="8 9" key="1">
    <citation type="journal article" date="2012" name="Eukaryot. Cell">
        <title>Draft genome sequence of CBS 2479, the standard type strain of Trichosporon asahii.</title>
        <authorList>
            <person name="Yang R.Y."/>
            <person name="Li H.T."/>
            <person name="Zhu H."/>
            <person name="Zhou G.P."/>
            <person name="Wang M."/>
            <person name="Wang L."/>
        </authorList>
    </citation>
    <scope>NUCLEOTIDE SEQUENCE [LARGE SCALE GENOMIC DNA]</scope>
    <source>
        <strain evidence="9">ATCC 90039 / CBS 2479 / JCM 2466 / KCTC 7840 / NCYC 2677 / UAMH 7654</strain>
    </source>
</reference>
<dbReference type="GO" id="GO:0015250">
    <property type="term" value="F:water channel activity"/>
    <property type="evidence" value="ECO:0007669"/>
    <property type="project" value="TreeGrafter"/>
</dbReference>
<dbReference type="PANTHER" id="PTHR19139">
    <property type="entry name" value="AQUAPORIN TRANSPORTER"/>
    <property type="match status" value="1"/>
</dbReference>
<comment type="subcellular location">
    <subcellularLocation>
        <location evidence="1">Membrane</location>
        <topology evidence="1">Multi-pass membrane protein</topology>
    </subcellularLocation>
</comment>
<protein>
    <submittedName>
        <fullName evidence="8">Water channel</fullName>
    </submittedName>
</protein>
<dbReference type="Gene3D" id="1.20.1080.10">
    <property type="entry name" value="Glycerol uptake facilitator protein"/>
    <property type="match status" value="1"/>
</dbReference>
<dbReference type="Proteomes" id="UP000002748">
    <property type="component" value="Unassembled WGS sequence"/>
</dbReference>
<dbReference type="PANTHER" id="PTHR19139:SF199">
    <property type="entry name" value="MIP17260P"/>
    <property type="match status" value="1"/>
</dbReference>
<proteinExistence type="inferred from homology"/>
<feature type="transmembrane region" description="Helical" evidence="7">
    <location>
        <begin position="163"/>
        <end position="183"/>
    </location>
</feature>
<dbReference type="InterPro" id="IPR023271">
    <property type="entry name" value="Aquaporin-like"/>
</dbReference>